<keyword evidence="1" id="KW-0812">Transmembrane</keyword>
<feature type="transmembrane region" description="Helical" evidence="1">
    <location>
        <begin position="12"/>
        <end position="43"/>
    </location>
</feature>
<accession>A0A8S5NG74</accession>
<evidence type="ECO:0000313" key="2">
    <source>
        <dbReference type="EMBL" id="DAD93702.1"/>
    </source>
</evidence>
<organism evidence="2">
    <name type="scientific">Siphoviridae sp. ctLmu1</name>
    <dbReference type="NCBI Taxonomy" id="2826253"/>
    <lineage>
        <taxon>Viruses</taxon>
        <taxon>Duplodnaviria</taxon>
        <taxon>Heunggongvirae</taxon>
        <taxon>Uroviricota</taxon>
        <taxon>Caudoviricetes</taxon>
    </lineage>
</organism>
<keyword evidence="1" id="KW-1133">Transmembrane helix</keyword>
<proteinExistence type="predicted"/>
<sequence length="47" mass="5516">MVGYDMIILEVFVLVCMCYTPICLVLWITSFLLTRIILVFLLLRCKC</sequence>
<keyword evidence="1" id="KW-0472">Membrane</keyword>
<reference evidence="2" key="1">
    <citation type="journal article" date="2021" name="Proc. Natl. Acad. Sci. U.S.A.">
        <title>A Catalog of Tens of Thousands of Viruses from Human Metagenomes Reveals Hidden Associations with Chronic Diseases.</title>
        <authorList>
            <person name="Tisza M.J."/>
            <person name="Buck C.B."/>
        </authorList>
    </citation>
    <scope>NUCLEOTIDE SEQUENCE</scope>
    <source>
        <strain evidence="2">CtLmu1</strain>
    </source>
</reference>
<dbReference type="EMBL" id="BK015164">
    <property type="protein sequence ID" value="DAD93702.1"/>
    <property type="molecule type" value="Genomic_DNA"/>
</dbReference>
<evidence type="ECO:0000256" key="1">
    <source>
        <dbReference type="SAM" id="Phobius"/>
    </source>
</evidence>
<name>A0A8S5NG74_9CAUD</name>
<protein>
    <submittedName>
        <fullName evidence="2">Uncharacterized protein</fullName>
    </submittedName>
</protein>